<proteinExistence type="predicted"/>
<evidence type="ECO:0000313" key="3">
    <source>
        <dbReference type="Proteomes" id="UP001175228"/>
    </source>
</evidence>
<gene>
    <name evidence="2" type="ORF">EDD18DRAFT_1165297</name>
</gene>
<evidence type="ECO:0000313" key="2">
    <source>
        <dbReference type="EMBL" id="KAK0497085.1"/>
    </source>
</evidence>
<evidence type="ECO:0008006" key="4">
    <source>
        <dbReference type="Google" id="ProtNLM"/>
    </source>
</evidence>
<feature type="chain" id="PRO_5041249473" description="Glycopeptide" evidence="1">
    <location>
        <begin position="17"/>
        <end position="172"/>
    </location>
</feature>
<dbReference type="Proteomes" id="UP001175228">
    <property type="component" value="Unassembled WGS sequence"/>
</dbReference>
<name>A0AA39UXH5_9AGAR</name>
<dbReference type="EMBL" id="JAUEPU010000014">
    <property type="protein sequence ID" value="KAK0497085.1"/>
    <property type="molecule type" value="Genomic_DNA"/>
</dbReference>
<protein>
    <recommendedName>
        <fullName evidence="4">Glycopeptide</fullName>
    </recommendedName>
</protein>
<keyword evidence="3" id="KW-1185">Reference proteome</keyword>
<feature type="signal peptide" evidence="1">
    <location>
        <begin position="1"/>
        <end position="16"/>
    </location>
</feature>
<evidence type="ECO:0000256" key="1">
    <source>
        <dbReference type="SAM" id="SignalP"/>
    </source>
</evidence>
<sequence>MFQLLFAAAFAVTAYAESHTVKCGYGTVSFSPSNHHYRPMLTGQSGNVLSTGTYTAYGELVGARAWLQNGSCGGGGTDCTIVEITLRNPQSAGAGSSVDVSLIEPGNKFTNAAGFVYFNGCDGQGKYCNNPNCPEAFHNPWDYQAQVQCEVNDIFIRGKGRKLALDVKLLEE</sequence>
<keyword evidence="1" id="KW-0732">Signal</keyword>
<accession>A0AA39UXH5</accession>
<comment type="caution">
    <text evidence="2">The sequence shown here is derived from an EMBL/GenBank/DDBJ whole genome shotgun (WGS) entry which is preliminary data.</text>
</comment>
<reference evidence="2" key="1">
    <citation type="submission" date="2023-06" db="EMBL/GenBank/DDBJ databases">
        <authorList>
            <consortium name="Lawrence Berkeley National Laboratory"/>
            <person name="Ahrendt S."/>
            <person name="Sahu N."/>
            <person name="Indic B."/>
            <person name="Wong-Bajracharya J."/>
            <person name="Merenyi Z."/>
            <person name="Ke H.-M."/>
            <person name="Monk M."/>
            <person name="Kocsube S."/>
            <person name="Drula E."/>
            <person name="Lipzen A."/>
            <person name="Balint B."/>
            <person name="Henrissat B."/>
            <person name="Andreopoulos B."/>
            <person name="Martin F.M."/>
            <person name="Harder C.B."/>
            <person name="Rigling D."/>
            <person name="Ford K.L."/>
            <person name="Foster G.D."/>
            <person name="Pangilinan J."/>
            <person name="Papanicolaou A."/>
            <person name="Barry K."/>
            <person name="LaButti K."/>
            <person name="Viragh M."/>
            <person name="Koriabine M."/>
            <person name="Yan M."/>
            <person name="Riley R."/>
            <person name="Champramary S."/>
            <person name="Plett K.L."/>
            <person name="Tsai I.J."/>
            <person name="Slot J."/>
            <person name="Sipos G."/>
            <person name="Plett J."/>
            <person name="Nagy L.G."/>
            <person name="Grigoriev I.V."/>
        </authorList>
    </citation>
    <scope>NUCLEOTIDE SEQUENCE</scope>
    <source>
        <strain evidence="2">HWK02</strain>
    </source>
</reference>
<dbReference type="AlphaFoldDB" id="A0AA39UXH5"/>
<organism evidence="2 3">
    <name type="scientific">Armillaria luteobubalina</name>
    <dbReference type="NCBI Taxonomy" id="153913"/>
    <lineage>
        <taxon>Eukaryota</taxon>
        <taxon>Fungi</taxon>
        <taxon>Dikarya</taxon>
        <taxon>Basidiomycota</taxon>
        <taxon>Agaricomycotina</taxon>
        <taxon>Agaricomycetes</taxon>
        <taxon>Agaricomycetidae</taxon>
        <taxon>Agaricales</taxon>
        <taxon>Marasmiineae</taxon>
        <taxon>Physalacriaceae</taxon>
        <taxon>Armillaria</taxon>
    </lineage>
</organism>